<comment type="caution">
    <text evidence="3">The sequence shown here is derived from an EMBL/GenBank/DDBJ whole genome shotgun (WGS) entry which is preliminary data.</text>
</comment>
<dbReference type="AlphaFoldDB" id="A0A562YHH2"/>
<gene>
    <name evidence="3" type="ORF">E1J38_001290</name>
</gene>
<dbReference type="EMBL" id="SMZJ02000001">
    <property type="protein sequence ID" value="TWO34516.1"/>
    <property type="molecule type" value="Genomic_DNA"/>
</dbReference>
<protein>
    <submittedName>
        <fullName evidence="3">Carbohydrate-binding family 6 protein</fullName>
    </submittedName>
</protein>
<sequence>MRKNTFQTYVVFCLVQCLLFFSCNSKQTIVNITTLSDAPQVSFALQDVESVLEGFCKIIDSTSKVEPDIILRIQALDTLVSEGFRINNSKNKLEVIGYDEAGLMYGTLELAEQIRLYGLEGVKSMIRNPYLEMRGPKFNIPLDVRTPSYTDVCDAAQHNIPHMWDFNFWKDYIDTMARYRYNYISLWSLHPFPSLVKVPGYEDVALDDVQRSTTDWKEYYNLMGIGFDAPEILENVEVLKNITIDEKIEFWKKVMAYGKRRNIDFHIITWNIFDYGTQGKYGITDDRDNEVTTDYFRKSIKQMFITYPDLAGIGLTTGENMHGASWEEKEDWAYDTYAKGILDVAKEMPERQFKFIHRQHQSGAKEIAEKFKAVVEAENIEFLFCFKYAKAHVYSATQQPYHENANYLQQIEGMKTLWGLRNDDTFYFRWGAPDFTREFINNLPYEDVAKGIYFGSDQWIWGRDFLTKVPETPNQIEVVKHWYQWLLWGRLSYDPTISNERFRDILSSRFSGIDADKLFSAWQNASMVYPITTGFHWGSLDFQWYIEGCKSRPQQAENETGFHDVNRFISLGVHPKSGNQSIPDYVKMISEGSTTTLKSPLQVSEKLITVAESALKELEGIEKTNDKELQFTLNDIKTVSFLGKYYAYKIEGATYLALFRDSNKNEYQEMAVKALENAFEFWNQYVSQAMLQNHNPLWTNRVGVVDWKQITEWVKQDIEIARNEP</sequence>
<evidence type="ECO:0000313" key="3">
    <source>
        <dbReference type="EMBL" id="TWO34516.1"/>
    </source>
</evidence>
<keyword evidence="1" id="KW-0378">Hydrolase</keyword>
<dbReference type="PROSITE" id="PS51257">
    <property type="entry name" value="PROKAR_LIPOPROTEIN"/>
    <property type="match status" value="1"/>
</dbReference>
<reference evidence="3 4" key="1">
    <citation type="submission" date="2019-07" db="EMBL/GenBank/DDBJ databases">
        <title>Seonamhaeicola sp. W255 draft genome.</title>
        <authorList>
            <person name="Zhang X.-Y."/>
            <person name="Zhang R."/>
            <person name="Zhong Y.-L."/>
            <person name="Du Z.-J."/>
        </authorList>
    </citation>
    <scope>NUCLEOTIDE SEQUENCE [LARGE SCALE GENOMIC DNA]</scope>
    <source>
        <strain evidence="3 4">W255</strain>
    </source>
</reference>
<dbReference type="RefSeq" id="WP_133354668.1">
    <property type="nucleotide sequence ID" value="NZ_SMZJ02000001.1"/>
</dbReference>
<dbReference type="OrthoDB" id="99887at2"/>
<proteinExistence type="predicted"/>
<organism evidence="3 4">
    <name type="scientific">Seonamhaeicola sediminis</name>
    <dbReference type="NCBI Taxonomy" id="2528206"/>
    <lineage>
        <taxon>Bacteria</taxon>
        <taxon>Pseudomonadati</taxon>
        <taxon>Bacteroidota</taxon>
        <taxon>Flavobacteriia</taxon>
        <taxon>Flavobacteriales</taxon>
        <taxon>Flavobacteriaceae</taxon>
    </lineage>
</organism>
<dbReference type="GO" id="GO:0016787">
    <property type="term" value="F:hydrolase activity"/>
    <property type="evidence" value="ECO:0007669"/>
    <property type="project" value="UniProtKB-KW"/>
</dbReference>
<dbReference type="GO" id="GO:0005975">
    <property type="term" value="P:carbohydrate metabolic process"/>
    <property type="evidence" value="ECO:0007669"/>
    <property type="project" value="UniProtKB-ARBA"/>
</dbReference>
<name>A0A562YHH2_9FLAO</name>
<accession>A0A562YHH2</accession>
<keyword evidence="2" id="KW-0732">Signal</keyword>
<evidence type="ECO:0000256" key="2">
    <source>
        <dbReference type="SAM" id="SignalP"/>
    </source>
</evidence>
<dbReference type="SUPFAM" id="SSF55545">
    <property type="entry name" value="beta-N-acetylhexosaminidase-like domain"/>
    <property type="match status" value="1"/>
</dbReference>
<feature type="signal peptide" evidence="2">
    <location>
        <begin position="1"/>
        <end position="25"/>
    </location>
</feature>
<feature type="chain" id="PRO_5022759272" evidence="2">
    <location>
        <begin position="26"/>
        <end position="725"/>
    </location>
</feature>
<evidence type="ECO:0000313" key="4">
    <source>
        <dbReference type="Proteomes" id="UP000295814"/>
    </source>
</evidence>
<keyword evidence="4" id="KW-1185">Reference proteome</keyword>
<dbReference type="Proteomes" id="UP000295814">
    <property type="component" value="Unassembled WGS sequence"/>
</dbReference>
<dbReference type="InterPro" id="IPR029018">
    <property type="entry name" value="Hex-like_dom2"/>
</dbReference>
<evidence type="ECO:0000256" key="1">
    <source>
        <dbReference type="ARBA" id="ARBA00022801"/>
    </source>
</evidence>